<comment type="caution">
    <text evidence="7">Lacks conserved residue(s) required for the propagation of feature annotation.</text>
</comment>
<dbReference type="Gene3D" id="3.40.390.10">
    <property type="entry name" value="Collagenase (Catalytic Domain)"/>
    <property type="match status" value="1"/>
</dbReference>
<dbReference type="RefSeq" id="XP_066933364.1">
    <property type="nucleotide sequence ID" value="XM_067077263.1"/>
</dbReference>
<evidence type="ECO:0000256" key="10">
    <source>
        <dbReference type="SAM" id="MobiDB-lite"/>
    </source>
</evidence>
<dbReference type="PRINTS" id="PR00480">
    <property type="entry name" value="ASTACIN"/>
</dbReference>
<dbReference type="GO" id="GO:0008270">
    <property type="term" value="F:zinc ion binding"/>
    <property type="evidence" value="ECO:0007669"/>
    <property type="project" value="UniProtKB-UniRule"/>
</dbReference>
<dbReference type="EnsemblMetazoa" id="CLYHEMT017293.1">
    <property type="protein sequence ID" value="CLYHEMP017293.1"/>
    <property type="gene ID" value="CLYHEMG017293"/>
</dbReference>
<evidence type="ECO:0000256" key="2">
    <source>
        <dbReference type="ARBA" id="ARBA00022670"/>
    </source>
</evidence>
<dbReference type="InterPro" id="IPR006026">
    <property type="entry name" value="Peptidase_Metallo"/>
</dbReference>
<evidence type="ECO:0000256" key="9">
    <source>
        <dbReference type="RuleBase" id="RU361183"/>
    </source>
</evidence>
<evidence type="ECO:0000256" key="8">
    <source>
        <dbReference type="PROSITE-ProRule" id="PRU01211"/>
    </source>
</evidence>
<keyword evidence="14" id="KW-1185">Reference proteome</keyword>
<proteinExistence type="predicted"/>
<evidence type="ECO:0000256" key="1">
    <source>
        <dbReference type="ARBA" id="ARBA00002657"/>
    </source>
</evidence>
<dbReference type="PANTHER" id="PTHR10127">
    <property type="entry name" value="DISCOIDIN, CUB, EGF, LAMININ , AND ZINC METALLOPROTEASE DOMAIN CONTAINING"/>
    <property type="match status" value="1"/>
</dbReference>
<evidence type="ECO:0000259" key="11">
    <source>
        <dbReference type="PROSITE" id="PS51670"/>
    </source>
</evidence>
<feature type="signal peptide" evidence="9">
    <location>
        <begin position="1"/>
        <end position="18"/>
    </location>
</feature>
<feature type="domain" description="ShKT" evidence="11">
    <location>
        <begin position="381"/>
        <end position="414"/>
    </location>
</feature>
<dbReference type="Pfam" id="PF01400">
    <property type="entry name" value="Astacin"/>
    <property type="match status" value="1"/>
</dbReference>
<dbReference type="OrthoDB" id="291007at2759"/>
<sequence length="507" mass="56233">MNSLFIFAVLFGVVTIYGHPGPEKYEIGSHNYEMSAMRQIELENSGSNEPLKYIDIHKVPETDPSELPEGVQAAIIKNERGLWPNKLVWYSFDSEFSSDEARQEVRDAVKGISDVTCIKFREYNPATDAKPKHYVRIFSGSGCWSYIGYATFNGKGNQDMSLRDPGCVNKKIIQHEFIHALGAYHEQSRNDRDKYINLFKENMVDGAWGQFQKQTLSTIDSRGVAYDGESIMHYSRYAFSKNGNPTMQWKGNPSKRLGGTKLSESDIKQLNLLYSCKLEPSTTTTTAPKTTTTTPKTTTTTPKTTTTTPKTTTTTPKTTTTTPKTTTTTPKTTTTTPKTTTTTPKTTTTAPKTTTTTPKTTTTTTKTTTTRTTTTQRPGECKDKKSFCSSIGNIVAWCRYKGVQVSCPKTCGLCDKTTTTTTTKAPSGNGCIDVSRHCSERYRNCSSGIYQRRCRKACNQCDKPLPPKCKGLSDSSPKCPVVVRSSNGACNVYRNHCQLSCCLRDRN</sequence>
<evidence type="ECO:0000313" key="13">
    <source>
        <dbReference type="EnsemblMetazoa" id="CLYHEMP017293.1"/>
    </source>
</evidence>
<protein>
    <recommendedName>
        <fullName evidence="9">Metalloendopeptidase</fullName>
        <ecNumber evidence="9">3.4.24.-</ecNumber>
    </recommendedName>
</protein>
<keyword evidence="9" id="KW-0732">Signal</keyword>
<feature type="active site" evidence="8">
    <location>
        <position position="176"/>
    </location>
</feature>
<evidence type="ECO:0000313" key="14">
    <source>
        <dbReference type="Proteomes" id="UP000594262"/>
    </source>
</evidence>
<dbReference type="InterPro" id="IPR024079">
    <property type="entry name" value="MetalloPept_cat_dom_sf"/>
</dbReference>
<evidence type="ECO:0000259" key="12">
    <source>
        <dbReference type="PROSITE" id="PS51864"/>
    </source>
</evidence>
<dbReference type="SMART" id="SM00235">
    <property type="entry name" value="ZnMc"/>
    <property type="match status" value="1"/>
</dbReference>
<feature type="binding site" evidence="8">
    <location>
        <position position="185"/>
    </location>
    <ligand>
        <name>Zn(2+)</name>
        <dbReference type="ChEBI" id="CHEBI:29105"/>
        <note>catalytic</note>
    </ligand>
</feature>
<dbReference type="AlphaFoldDB" id="A0A7M5X485"/>
<dbReference type="InterPro" id="IPR034035">
    <property type="entry name" value="Astacin-like_dom"/>
</dbReference>
<keyword evidence="4 8" id="KW-0378">Hydrolase</keyword>
<dbReference type="CDD" id="cd04280">
    <property type="entry name" value="ZnMc_astacin_like"/>
    <property type="match status" value="1"/>
</dbReference>
<dbReference type="Proteomes" id="UP000594262">
    <property type="component" value="Unplaced"/>
</dbReference>
<feature type="domain" description="Peptidase M12A" evidence="12">
    <location>
        <begin position="73"/>
        <end position="277"/>
    </location>
</feature>
<evidence type="ECO:0000256" key="3">
    <source>
        <dbReference type="ARBA" id="ARBA00022723"/>
    </source>
</evidence>
<accession>A0A7M5X485</accession>
<keyword evidence="3 8" id="KW-0479">Metal-binding</keyword>
<feature type="binding site" evidence="8">
    <location>
        <position position="179"/>
    </location>
    <ligand>
        <name>Zn(2+)</name>
        <dbReference type="ChEBI" id="CHEBI:29105"/>
        <note>catalytic</note>
    </ligand>
</feature>
<dbReference type="PANTHER" id="PTHR10127:SF780">
    <property type="entry name" value="METALLOENDOPEPTIDASE"/>
    <property type="match status" value="1"/>
</dbReference>
<dbReference type="SUPFAM" id="SSF55486">
    <property type="entry name" value="Metalloproteases ('zincins'), catalytic domain"/>
    <property type="match status" value="1"/>
</dbReference>
<feature type="compositionally biased region" description="Low complexity" evidence="10">
    <location>
        <begin position="282"/>
        <end position="374"/>
    </location>
</feature>
<dbReference type="InterPro" id="IPR001506">
    <property type="entry name" value="Peptidase_M12A"/>
</dbReference>
<evidence type="ECO:0000256" key="5">
    <source>
        <dbReference type="ARBA" id="ARBA00022833"/>
    </source>
</evidence>
<keyword evidence="6 8" id="KW-0482">Metalloprotease</keyword>
<dbReference type="InterPro" id="IPR003582">
    <property type="entry name" value="ShKT_dom"/>
</dbReference>
<keyword evidence="7" id="KW-1015">Disulfide bond</keyword>
<comment type="cofactor">
    <cofactor evidence="8 9">
        <name>Zn(2+)</name>
        <dbReference type="ChEBI" id="CHEBI:29105"/>
    </cofactor>
    <text evidence="8 9">Binds 1 zinc ion per subunit.</text>
</comment>
<dbReference type="GO" id="GO:0006508">
    <property type="term" value="P:proteolysis"/>
    <property type="evidence" value="ECO:0007669"/>
    <property type="project" value="UniProtKB-KW"/>
</dbReference>
<dbReference type="GO" id="GO:0004222">
    <property type="term" value="F:metalloendopeptidase activity"/>
    <property type="evidence" value="ECO:0007669"/>
    <property type="project" value="UniProtKB-UniRule"/>
</dbReference>
<evidence type="ECO:0000256" key="6">
    <source>
        <dbReference type="ARBA" id="ARBA00023049"/>
    </source>
</evidence>
<name>A0A7M5X485_9CNID</name>
<dbReference type="PROSITE" id="PS51864">
    <property type="entry name" value="ASTACIN"/>
    <property type="match status" value="1"/>
</dbReference>
<feature type="region of interest" description="Disordered" evidence="10">
    <location>
        <begin position="281"/>
        <end position="374"/>
    </location>
</feature>
<organism evidence="13 14">
    <name type="scientific">Clytia hemisphaerica</name>
    <dbReference type="NCBI Taxonomy" id="252671"/>
    <lineage>
        <taxon>Eukaryota</taxon>
        <taxon>Metazoa</taxon>
        <taxon>Cnidaria</taxon>
        <taxon>Hydrozoa</taxon>
        <taxon>Hydroidolina</taxon>
        <taxon>Leptothecata</taxon>
        <taxon>Obeliida</taxon>
        <taxon>Clytiidae</taxon>
        <taxon>Clytia</taxon>
    </lineage>
</organism>
<keyword evidence="2 8" id="KW-0645">Protease</keyword>
<feature type="chain" id="PRO_5029952217" description="Metalloendopeptidase" evidence="9">
    <location>
        <begin position="19"/>
        <end position="507"/>
    </location>
</feature>
<keyword evidence="5 8" id="KW-0862">Zinc</keyword>
<feature type="disulfide bond" evidence="7">
    <location>
        <begin position="398"/>
        <end position="411"/>
    </location>
</feature>
<evidence type="ECO:0000256" key="7">
    <source>
        <dbReference type="PROSITE-ProRule" id="PRU01005"/>
    </source>
</evidence>
<reference evidence="13" key="1">
    <citation type="submission" date="2021-01" db="UniProtKB">
        <authorList>
            <consortium name="EnsemblMetazoa"/>
        </authorList>
    </citation>
    <scope>IDENTIFICATION</scope>
</reference>
<evidence type="ECO:0000256" key="4">
    <source>
        <dbReference type="ARBA" id="ARBA00022801"/>
    </source>
</evidence>
<dbReference type="PROSITE" id="PS51670">
    <property type="entry name" value="SHKT"/>
    <property type="match status" value="1"/>
</dbReference>
<comment type="function">
    <text evidence="1">Metalloprotease.</text>
</comment>
<feature type="binding site" evidence="8">
    <location>
        <position position="175"/>
    </location>
    <ligand>
        <name>Zn(2+)</name>
        <dbReference type="ChEBI" id="CHEBI:29105"/>
        <note>catalytic</note>
    </ligand>
</feature>
<dbReference type="GeneID" id="136821024"/>
<dbReference type="EC" id="3.4.24.-" evidence="9"/>